<dbReference type="EMBL" id="JAHXZJ010000001">
    <property type="protein sequence ID" value="KAH0568289.1"/>
    <property type="molecule type" value="Genomic_DNA"/>
</dbReference>
<dbReference type="InterPro" id="IPR036179">
    <property type="entry name" value="Ig-like_dom_sf"/>
</dbReference>
<name>A0AAV7J7M9_COTGL</name>
<dbReference type="PANTHER" id="PTHR23278">
    <property type="entry name" value="SIDESTEP PROTEIN"/>
    <property type="match status" value="1"/>
</dbReference>
<dbReference type="CDD" id="cd00096">
    <property type="entry name" value="Ig"/>
    <property type="match status" value="1"/>
</dbReference>
<protein>
    <recommendedName>
        <fullName evidence="1">Ig-like domain-containing protein</fullName>
    </recommendedName>
</protein>
<feature type="domain" description="Ig-like" evidence="1">
    <location>
        <begin position="82"/>
        <end position="175"/>
    </location>
</feature>
<dbReference type="InterPro" id="IPR007110">
    <property type="entry name" value="Ig-like_dom"/>
</dbReference>
<dbReference type="Pfam" id="PF13927">
    <property type="entry name" value="Ig_3"/>
    <property type="match status" value="1"/>
</dbReference>
<evidence type="ECO:0000259" key="1">
    <source>
        <dbReference type="PROSITE" id="PS50835"/>
    </source>
</evidence>
<dbReference type="PROSITE" id="PS50835">
    <property type="entry name" value="IG_LIKE"/>
    <property type="match status" value="1"/>
</dbReference>
<evidence type="ECO:0000313" key="3">
    <source>
        <dbReference type="Proteomes" id="UP000826195"/>
    </source>
</evidence>
<dbReference type="PANTHER" id="PTHR23278:SF31">
    <property type="entry name" value="SIDESTEP II, ISOFORM A"/>
    <property type="match status" value="1"/>
</dbReference>
<evidence type="ECO:0000313" key="2">
    <source>
        <dbReference type="EMBL" id="KAH0568289.1"/>
    </source>
</evidence>
<sequence>MGTIEGKPQDLTQGLTYAKQGNLPYQLTTTTGHPFNEILMHNTSARIIQSNQSLVLQSVTRNSAGYYACAATNSIRETRSEPLLFRVKFAPICKEDQIIVVGASRGESLNISCKVEADPPVRNFRWKFNNSGATLEVSPKQFTIPMHGDTDGVSILKYTPVTDVDYGTLSCWADNEVGTQARPCLFQIVTAGIIVTKKYDNFGNSEKAETDDSKPFDNLKVESRLTSATRITT</sequence>
<gene>
    <name evidence="2" type="ORF">KQX54_020062</name>
</gene>
<accession>A0AAV7J7M9</accession>
<dbReference type="Gene3D" id="2.60.40.10">
    <property type="entry name" value="Immunoglobulins"/>
    <property type="match status" value="2"/>
</dbReference>
<reference evidence="2 3" key="1">
    <citation type="journal article" date="2021" name="J. Hered.">
        <title>A chromosome-level genome assembly of the parasitoid wasp, Cotesia glomerata (Hymenoptera: Braconidae).</title>
        <authorList>
            <person name="Pinto B.J."/>
            <person name="Weis J.J."/>
            <person name="Gamble T."/>
            <person name="Ode P.J."/>
            <person name="Paul R."/>
            <person name="Zaspel J.M."/>
        </authorList>
    </citation>
    <scope>NUCLEOTIDE SEQUENCE [LARGE SCALE GENOMIC DNA]</scope>
    <source>
        <strain evidence="2">CgM1</strain>
    </source>
</reference>
<keyword evidence="3" id="KW-1185">Reference proteome</keyword>
<proteinExistence type="predicted"/>
<dbReference type="AlphaFoldDB" id="A0AAV7J7M9"/>
<dbReference type="InterPro" id="IPR013783">
    <property type="entry name" value="Ig-like_fold"/>
</dbReference>
<dbReference type="SUPFAM" id="SSF48726">
    <property type="entry name" value="Immunoglobulin"/>
    <property type="match status" value="2"/>
</dbReference>
<organism evidence="2 3">
    <name type="scientific">Cotesia glomerata</name>
    <name type="common">Lepidopteran parasitic wasp</name>
    <name type="synonym">Apanteles glomeratus</name>
    <dbReference type="NCBI Taxonomy" id="32391"/>
    <lineage>
        <taxon>Eukaryota</taxon>
        <taxon>Metazoa</taxon>
        <taxon>Ecdysozoa</taxon>
        <taxon>Arthropoda</taxon>
        <taxon>Hexapoda</taxon>
        <taxon>Insecta</taxon>
        <taxon>Pterygota</taxon>
        <taxon>Neoptera</taxon>
        <taxon>Endopterygota</taxon>
        <taxon>Hymenoptera</taxon>
        <taxon>Apocrita</taxon>
        <taxon>Ichneumonoidea</taxon>
        <taxon>Braconidae</taxon>
        <taxon>Microgastrinae</taxon>
        <taxon>Cotesia</taxon>
    </lineage>
</organism>
<dbReference type="Proteomes" id="UP000826195">
    <property type="component" value="Unassembled WGS sequence"/>
</dbReference>
<comment type="caution">
    <text evidence="2">The sequence shown here is derived from an EMBL/GenBank/DDBJ whole genome shotgun (WGS) entry which is preliminary data.</text>
</comment>